<dbReference type="Proteomes" id="UP000553766">
    <property type="component" value="Unassembled WGS sequence"/>
</dbReference>
<dbReference type="AlphaFoldDB" id="A0A840WWZ7"/>
<name>A0A840WWZ7_9RHOB</name>
<reference evidence="1 2" key="1">
    <citation type="submission" date="2020-08" db="EMBL/GenBank/DDBJ databases">
        <title>Genomic Encyclopedia of Type Strains, Phase IV (KMG-IV): sequencing the most valuable type-strain genomes for metagenomic binning, comparative biology and taxonomic classification.</title>
        <authorList>
            <person name="Goeker M."/>
        </authorList>
    </citation>
    <scope>NUCLEOTIDE SEQUENCE [LARGE SCALE GENOMIC DNA]</scope>
    <source>
        <strain evidence="1 2">DSM 103377</strain>
    </source>
</reference>
<accession>A0A840WWZ7</accession>
<evidence type="ECO:0000313" key="1">
    <source>
        <dbReference type="EMBL" id="MBB5514215.1"/>
    </source>
</evidence>
<sequence>MRTVLLLASSLIVAGCSGDFDRADAAGDFEALLLGFSPNQISACAGAPRATRALGADEIWVYEYRAFERGYYDKDYIGVTELVFTDGEVSAVVYGSNHTTDGIGLPLAESALRNFNAPIFARC</sequence>
<evidence type="ECO:0000313" key="2">
    <source>
        <dbReference type="Proteomes" id="UP000553766"/>
    </source>
</evidence>
<organism evidence="1 2">
    <name type="scientific">Rubricella aquisinus</name>
    <dbReference type="NCBI Taxonomy" id="2028108"/>
    <lineage>
        <taxon>Bacteria</taxon>
        <taxon>Pseudomonadati</taxon>
        <taxon>Pseudomonadota</taxon>
        <taxon>Alphaproteobacteria</taxon>
        <taxon>Rhodobacterales</taxon>
        <taxon>Paracoccaceae</taxon>
        <taxon>Rubricella</taxon>
    </lineage>
</organism>
<protein>
    <submittedName>
        <fullName evidence="1">Uncharacterized protein</fullName>
    </submittedName>
</protein>
<comment type="caution">
    <text evidence="1">The sequence shown here is derived from an EMBL/GenBank/DDBJ whole genome shotgun (WGS) entry which is preliminary data.</text>
</comment>
<dbReference type="RefSeq" id="WP_184007589.1">
    <property type="nucleotide sequence ID" value="NZ_JACIJS010000001.1"/>
</dbReference>
<dbReference type="EMBL" id="JACIJS010000001">
    <property type="protein sequence ID" value="MBB5514215.1"/>
    <property type="molecule type" value="Genomic_DNA"/>
</dbReference>
<keyword evidence="2" id="KW-1185">Reference proteome</keyword>
<gene>
    <name evidence="1" type="ORF">FHS89_000213</name>
</gene>
<dbReference type="PROSITE" id="PS51257">
    <property type="entry name" value="PROKAR_LIPOPROTEIN"/>
    <property type="match status" value="1"/>
</dbReference>
<proteinExistence type="predicted"/>